<dbReference type="HAMAP" id="MF_00055">
    <property type="entry name" value="MEMO1"/>
    <property type="match status" value="1"/>
</dbReference>
<dbReference type="AlphaFoldDB" id="A0A2D3WNF0"/>
<protein>
    <recommendedName>
        <fullName evidence="2">MEMO1 family protein CFH83_04395</fullName>
    </recommendedName>
</protein>
<dbReference type="NCBIfam" id="TIGR04336">
    <property type="entry name" value="AmmeMemoSam_B"/>
    <property type="match status" value="1"/>
</dbReference>
<dbReference type="Proteomes" id="UP000228859">
    <property type="component" value="Unassembled WGS sequence"/>
</dbReference>
<dbReference type="EMBL" id="DLUI01000066">
    <property type="protein sequence ID" value="DAB38729.1"/>
    <property type="molecule type" value="Genomic_DNA"/>
</dbReference>
<evidence type="ECO:0000256" key="2">
    <source>
        <dbReference type="HAMAP-Rule" id="MF_00055"/>
    </source>
</evidence>
<dbReference type="CDD" id="cd07361">
    <property type="entry name" value="MEMO_like"/>
    <property type="match status" value="1"/>
</dbReference>
<sequence length="266" mass="29638">MTKRTMSVAGSFYPSSTREIEDMIERFNTILESHPDVLQQFSALWGNAVIVPHAGWIYSGFTANIAFRVLSASPPKTFIVIGPSHRIGFEGVSISDAHFYETPLGDLEIDIERVKDLMQRFTLPCIVGAHHEHSTEVQMPFIKHYFPQAKVIELVYAYAEPSMLEPIIEHCLALRDTAVVISTDLSHYYSLDRAKQLDSICLEAIRDENPHALHQGCEACGMIGVEAMLNVAKKRDLQSTILDYRTSADASGDTSRVVGYASVVFS</sequence>
<organism evidence="3 4">
    <name type="scientific">Sulfuricurvum kujiense</name>
    <dbReference type="NCBI Taxonomy" id="148813"/>
    <lineage>
        <taxon>Bacteria</taxon>
        <taxon>Pseudomonadati</taxon>
        <taxon>Campylobacterota</taxon>
        <taxon>Epsilonproteobacteria</taxon>
        <taxon>Campylobacterales</taxon>
        <taxon>Sulfurimonadaceae</taxon>
        <taxon>Sulfuricurvum</taxon>
    </lineage>
</organism>
<dbReference type="RefSeq" id="WP_294893470.1">
    <property type="nucleotide sequence ID" value="NZ_DLUI01000066.1"/>
</dbReference>
<name>A0A2D3WNF0_9BACT</name>
<comment type="similarity">
    <text evidence="1 2">Belongs to the MEMO1 family.</text>
</comment>
<dbReference type="Gene3D" id="3.40.830.10">
    <property type="entry name" value="LigB-like"/>
    <property type="match status" value="1"/>
</dbReference>
<dbReference type="InterPro" id="IPR002737">
    <property type="entry name" value="MEMO1_fam"/>
</dbReference>
<evidence type="ECO:0000313" key="3">
    <source>
        <dbReference type="EMBL" id="DAB38729.1"/>
    </source>
</evidence>
<evidence type="ECO:0000256" key="1">
    <source>
        <dbReference type="ARBA" id="ARBA00006315"/>
    </source>
</evidence>
<proteinExistence type="inferred from homology"/>
<reference evidence="3 4" key="1">
    <citation type="journal article" date="2017" name="Front. Microbiol.">
        <title>Comparative Genomic Analysis of the Class Epsilonproteobacteria and Proposed Reclassification to Epsilonbacteraeota (phyl. nov.).</title>
        <authorList>
            <person name="Waite D.W."/>
            <person name="Vanwonterghem I."/>
            <person name="Rinke C."/>
            <person name="Parks D.H."/>
            <person name="Zhang Y."/>
            <person name="Takai K."/>
            <person name="Sievert S.M."/>
            <person name="Simon J."/>
            <person name="Campbell B.J."/>
            <person name="Hanson T.E."/>
            <person name="Woyke T."/>
            <person name="Klotz M.G."/>
            <person name="Hugenholtz P."/>
        </authorList>
    </citation>
    <scope>NUCLEOTIDE SEQUENCE [LARGE SCALE GENOMIC DNA]</scope>
    <source>
        <strain evidence="3">UBA12443</strain>
    </source>
</reference>
<dbReference type="PANTHER" id="PTHR11060:SF0">
    <property type="entry name" value="PROTEIN MEMO1"/>
    <property type="match status" value="1"/>
</dbReference>
<gene>
    <name evidence="3" type="primary">amrB</name>
    <name evidence="3" type="ORF">CFH83_04395</name>
</gene>
<accession>A0A2D3WNF0</accession>
<comment type="caution">
    <text evidence="3">The sequence shown here is derived from an EMBL/GenBank/DDBJ whole genome shotgun (WGS) entry which is preliminary data.</text>
</comment>
<dbReference type="PANTHER" id="PTHR11060">
    <property type="entry name" value="PROTEIN MEMO1"/>
    <property type="match status" value="1"/>
</dbReference>
<dbReference type="Pfam" id="PF01875">
    <property type="entry name" value="Memo"/>
    <property type="match status" value="1"/>
</dbReference>
<evidence type="ECO:0000313" key="4">
    <source>
        <dbReference type="Proteomes" id="UP000228859"/>
    </source>
</evidence>